<evidence type="ECO:0000256" key="10">
    <source>
        <dbReference type="ARBA" id="ARBA00023125"/>
    </source>
</evidence>
<dbReference type="InterPro" id="IPR055180">
    <property type="entry name" value="HsdR_RecA-like_helicase_dom_2"/>
</dbReference>
<evidence type="ECO:0000256" key="9">
    <source>
        <dbReference type="ARBA" id="ARBA00022840"/>
    </source>
</evidence>
<dbReference type="PANTHER" id="PTHR30195:SF16">
    <property type="entry name" value="TYPE I RESTRICTION ENZYME ENDONUCLEASE SUBUNIT"/>
    <property type="match status" value="1"/>
</dbReference>
<dbReference type="Gene3D" id="3.40.50.300">
    <property type="entry name" value="P-loop containing nucleotide triphosphate hydrolases"/>
    <property type="match status" value="2"/>
</dbReference>
<dbReference type="InterPro" id="IPR051268">
    <property type="entry name" value="Type-I_R_enzyme_R_subunit"/>
</dbReference>
<dbReference type="PROSITE" id="PS51192">
    <property type="entry name" value="HELICASE_ATP_BIND_1"/>
    <property type="match status" value="1"/>
</dbReference>
<dbReference type="Pfam" id="PF18766">
    <property type="entry name" value="SWI2_SNF2"/>
    <property type="match status" value="1"/>
</dbReference>
<dbReference type="EMBL" id="SSTJ01000003">
    <property type="protein sequence ID" value="THG38038.1"/>
    <property type="molecule type" value="Genomic_DNA"/>
</dbReference>
<dbReference type="CDD" id="cd22332">
    <property type="entry name" value="HsdR_N"/>
    <property type="match status" value="1"/>
</dbReference>
<dbReference type="Pfam" id="PF12008">
    <property type="entry name" value="EcoR124_C"/>
    <property type="match status" value="1"/>
</dbReference>
<evidence type="ECO:0000256" key="2">
    <source>
        <dbReference type="ARBA" id="ARBA00008598"/>
    </source>
</evidence>
<dbReference type="Pfam" id="PF22679">
    <property type="entry name" value="T1R_D3-like"/>
    <property type="match status" value="1"/>
</dbReference>
<dbReference type="Gene3D" id="3.90.1570.50">
    <property type="match status" value="1"/>
</dbReference>
<dbReference type="SUPFAM" id="SSF52540">
    <property type="entry name" value="P-loop containing nucleoside triphosphate hydrolases"/>
    <property type="match status" value="1"/>
</dbReference>
<evidence type="ECO:0000256" key="7">
    <source>
        <dbReference type="ARBA" id="ARBA00022759"/>
    </source>
</evidence>
<dbReference type="InterPro" id="IPR014001">
    <property type="entry name" value="Helicase_ATP-bd"/>
</dbReference>
<dbReference type="GO" id="GO:0009035">
    <property type="term" value="F:type I site-specific deoxyribonuclease activity"/>
    <property type="evidence" value="ECO:0007669"/>
    <property type="project" value="UniProtKB-EC"/>
</dbReference>
<dbReference type="InterPro" id="IPR040980">
    <property type="entry name" value="SWI2_SNF2"/>
</dbReference>
<evidence type="ECO:0000256" key="1">
    <source>
        <dbReference type="ARBA" id="ARBA00000851"/>
    </source>
</evidence>
<dbReference type="SMART" id="SM00487">
    <property type="entry name" value="DEXDc"/>
    <property type="match status" value="1"/>
</dbReference>
<accession>A0A4S4G5B3</accession>
<protein>
    <recommendedName>
        <fullName evidence="3">type I site-specific deoxyribonuclease</fullName>
        <ecNumber evidence="3">3.1.21.3</ecNumber>
    </recommendedName>
</protein>
<keyword evidence="9" id="KW-0067">ATP-binding</keyword>
<dbReference type="GO" id="GO:0005524">
    <property type="term" value="F:ATP binding"/>
    <property type="evidence" value="ECO:0007669"/>
    <property type="project" value="UniProtKB-KW"/>
</dbReference>
<dbReference type="AlphaFoldDB" id="A0A4S4G5B3"/>
<keyword evidence="6" id="KW-0680">Restriction system</keyword>
<reference evidence="12 13" key="1">
    <citation type="submission" date="2019-04" db="EMBL/GenBank/DDBJ databases">
        <title>Microbes associate with the intestines of laboratory mice.</title>
        <authorList>
            <person name="Navarre W."/>
            <person name="Wong E."/>
            <person name="Huang K.C."/>
            <person name="Tropini C."/>
            <person name="Ng K."/>
            <person name="Yu B."/>
        </authorList>
    </citation>
    <scope>NUCLEOTIDE SEQUENCE [LARGE SCALE GENOMIC DNA]</scope>
    <source>
        <strain evidence="12 13">NM80_B27</strain>
    </source>
</reference>
<dbReference type="InterPro" id="IPR007409">
    <property type="entry name" value="Restrct_endonuc_type1_HsdR_N"/>
</dbReference>
<sequence>MVFDSEAAFEEAVIDGLKSYGWDDAGGVLRYPTEQDLIDNWASILYENNKHRDCLNNVPLTPTEMQQIIEQVVAKRTPVAINELINGKEIVIKRDNPDDKLHEGRDVALKVFHRDEIAGGSSRYQIAQQPVFPSKSKLGHDRRGDLMLLINGMPLFHLELKKSGVPVSEAAGQIRKYAHEGVFTRLFSLVQIFVAMTPEETKYFANPGPDGTFNEKFQFHWANFNNEPVNHWLDVVKLLLSIPMAHQLIGYYTVADDSDGVLKVMRSYQYFAASRISDRVTKIDRDKLWGAKGLKGGYVWHTTGSGKTMTSFKCAQLIANSKDADKVVFLVDRIELGTQSLEQYRSFASATEAVQQTESTDVLKAKLKSSDPSDTLIVTSIQKMGNIDEDAMSAADLEAIRKKRMVFIVDECHRSTFGKNMETIRRVFPSAVLFGFTGTPIHEENRKKLSTTTDVFGDELHRYSIADGIRDGNVLGFDTYPVATYPEFDLRQAVALDEAKARSIEEVMGDPRRERVYYQVMDMPMAPYENDRGERCHGIESMVAESQYGTAGQAEVTEHQRQVVADILKHWPTLSRMGKFHAVFATHSIPEAIDYYHLFKEQDKLPLSVTVLVDPSIDNEQERIDKALIKQDALEEIIGDYNERYGKEFTLGTWPAFKTDVSNRLAHKRPYLGIEKKPEERLDILIVVDQMLTGFDSKWINALYLDKILRYEMIIQAFSRTNRLFNENEKPFGVIRYYRRPHTMRKYIEEAISLYSGDKPFGLFVPKLRENLLALNSVFDEISSVFHDGGVEGFLHLPENGAAKAKFAKLFREFDLLVEAAKVQGFTWDESDYDFPVGEDVVEELAAAISDVMENVGAELVENREIISVRFDETDYLTLAQRYKELPAGEGRERGGADIPYDISGYLMDIDTTKIDQDYMNANFSKWLKQLDLEGADAAATEAALAALHKTFATLSQEEQKYANLFIHDVQSGDVFVDSTKTFRDYITEYQRHAQDERIARAGDFLGVNVAQLAELLAAGPDEEGLNEFGRFDKLMDTVDLARAREYLSALEGASIPAFKVKMRADSLLRRFILEGGFDL</sequence>
<feature type="domain" description="Helicase ATP-binding" evidence="11">
    <location>
        <begin position="288"/>
        <end position="458"/>
    </location>
</feature>
<keyword evidence="10" id="KW-0238">DNA-binding</keyword>
<evidence type="ECO:0000259" key="11">
    <source>
        <dbReference type="PROSITE" id="PS51192"/>
    </source>
</evidence>
<organism evidence="12 13">
    <name type="scientific">Adlercreutzia caecimuris</name>
    <dbReference type="NCBI Taxonomy" id="671266"/>
    <lineage>
        <taxon>Bacteria</taxon>
        <taxon>Bacillati</taxon>
        <taxon>Actinomycetota</taxon>
        <taxon>Coriobacteriia</taxon>
        <taxon>Eggerthellales</taxon>
        <taxon>Eggerthellaceae</taxon>
        <taxon>Adlercreutzia</taxon>
    </lineage>
</organism>
<evidence type="ECO:0000256" key="6">
    <source>
        <dbReference type="ARBA" id="ARBA00022747"/>
    </source>
</evidence>
<evidence type="ECO:0000256" key="8">
    <source>
        <dbReference type="ARBA" id="ARBA00022801"/>
    </source>
</evidence>
<dbReference type="Proteomes" id="UP000308978">
    <property type="component" value="Unassembled WGS sequence"/>
</dbReference>
<keyword evidence="4" id="KW-0540">Nuclease</keyword>
<gene>
    <name evidence="12" type="ORF">E5986_04080</name>
</gene>
<evidence type="ECO:0000313" key="13">
    <source>
        <dbReference type="Proteomes" id="UP000308978"/>
    </source>
</evidence>
<name>A0A4S4G5B3_9ACTN</name>
<evidence type="ECO:0000256" key="5">
    <source>
        <dbReference type="ARBA" id="ARBA00022741"/>
    </source>
</evidence>
<comment type="caution">
    <text evidence="12">The sequence shown here is derived from an EMBL/GenBank/DDBJ whole genome shotgun (WGS) entry which is preliminary data.</text>
</comment>
<dbReference type="GO" id="GO:0009307">
    <property type="term" value="P:DNA restriction-modification system"/>
    <property type="evidence" value="ECO:0007669"/>
    <property type="project" value="UniProtKB-KW"/>
</dbReference>
<evidence type="ECO:0000313" key="12">
    <source>
        <dbReference type="EMBL" id="THG38038.1"/>
    </source>
</evidence>
<dbReference type="Pfam" id="PF04313">
    <property type="entry name" value="HSDR_N"/>
    <property type="match status" value="1"/>
</dbReference>
<evidence type="ECO:0000256" key="3">
    <source>
        <dbReference type="ARBA" id="ARBA00012654"/>
    </source>
</evidence>
<proteinExistence type="inferred from homology"/>
<comment type="catalytic activity">
    <reaction evidence="1">
        <text>Endonucleolytic cleavage of DNA to give random double-stranded fragments with terminal 5'-phosphates, ATP is simultaneously hydrolyzed.</text>
        <dbReference type="EC" id="3.1.21.3"/>
    </reaction>
</comment>
<dbReference type="InterPro" id="IPR022625">
    <property type="entry name" value="TypeI_RM_Rsu_C"/>
</dbReference>
<dbReference type="GO" id="GO:0003677">
    <property type="term" value="F:DNA binding"/>
    <property type="evidence" value="ECO:0007669"/>
    <property type="project" value="UniProtKB-KW"/>
</dbReference>
<comment type="similarity">
    <text evidence="2">Belongs to the HsdR family.</text>
</comment>
<keyword evidence="8" id="KW-0378">Hydrolase</keyword>
<keyword evidence="7 12" id="KW-0255">Endonuclease</keyword>
<dbReference type="PANTHER" id="PTHR30195">
    <property type="entry name" value="TYPE I SITE-SPECIFIC DEOXYRIBONUCLEASE PROTEIN SUBUNIT M AND R"/>
    <property type="match status" value="1"/>
</dbReference>
<keyword evidence="5" id="KW-0547">Nucleotide-binding</keyword>
<dbReference type="InterPro" id="IPR027417">
    <property type="entry name" value="P-loop_NTPase"/>
</dbReference>
<evidence type="ECO:0000256" key="4">
    <source>
        <dbReference type="ARBA" id="ARBA00022722"/>
    </source>
</evidence>
<dbReference type="RefSeq" id="WP_136433578.1">
    <property type="nucleotide sequence ID" value="NZ_SSTJ01000003.1"/>
</dbReference>
<dbReference type="EC" id="3.1.21.3" evidence="3"/>